<dbReference type="EMBL" id="NCVQ01000001">
    <property type="protein sequence ID" value="PWZ52703.1"/>
    <property type="molecule type" value="Genomic_DNA"/>
</dbReference>
<feature type="region of interest" description="Disordered" evidence="1">
    <location>
        <begin position="60"/>
        <end position="79"/>
    </location>
</feature>
<reference evidence="2" key="1">
    <citation type="journal article" date="2018" name="Nat. Genet.">
        <title>Extensive intraspecific gene order and gene structural variations between Mo17 and other maize genomes.</title>
        <authorList>
            <person name="Sun S."/>
            <person name="Zhou Y."/>
            <person name="Chen J."/>
            <person name="Shi J."/>
            <person name="Zhao H."/>
            <person name="Zhao H."/>
            <person name="Song W."/>
            <person name="Zhang M."/>
            <person name="Cui Y."/>
            <person name="Dong X."/>
            <person name="Liu H."/>
            <person name="Ma X."/>
            <person name="Jiao Y."/>
            <person name="Wang B."/>
            <person name="Wei X."/>
            <person name="Stein J.C."/>
            <person name="Glaubitz J.C."/>
            <person name="Lu F."/>
            <person name="Yu G."/>
            <person name="Liang C."/>
            <person name="Fengler K."/>
            <person name="Li B."/>
            <person name="Rafalski A."/>
            <person name="Schnable P.S."/>
            <person name="Ware D.H."/>
            <person name="Buckler E.S."/>
            <person name="Lai J."/>
        </authorList>
    </citation>
    <scope>NUCLEOTIDE SEQUENCE [LARGE SCALE GENOMIC DNA]</scope>
    <source>
        <tissue evidence="2">Seedling</tissue>
    </source>
</reference>
<feature type="compositionally biased region" description="Polar residues" evidence="1">
    <location>
        <begin position="1"/>
        <end position="10"/>
    </location>
</feature>
<sequence>MNVVVGTTETVAARGHPRTPTTTKRESGLMPTNVSMWQNRSLGSRMSQGEGRASPCFKAQTEEEASKRAPSSTMILHVT</sequence>
<name>A0A317Y363_MAIZE</name>
<organism evidence="2">
    <name type="scientific">Zea mays</name>
    <name type="common">Maize</name>
    <dbReference type="NCBI Taxonomy" id="4577"/>
    <lineage>
        <taxon>Eukaryota</taxon>
        <taxon>Viridiplantae</taxon>
        <taxon>Streptophyta</taxon>
        <taxon>Embryophyta</taxon>
        <taxon>Tracheophyta</taxon>
        <taxon>Spermatophyta</taxon>
        <taxon>Magnoliopsida</taxon>
        <taxon>Liliopsida</taxon>
        <taxon>Poales</taxon>
        <taxon>Poaceae</taxon>
        <taxon>PACMAD clade</taxon>
        <taxon>Panicoideae</taxon>
        <taxon>Andropogonodae</taxon>
        <taxon>Andropogoneae</taxon>
        <taxon>Tripsacinae</taxon>
        <taxon>Zea</taxon>
    </lineage>
</organism>
<proteinExistence type="predicted"/>
<evidence type="ECO:0000313" key="2">
    <source>
        <dbReference type="EMBL" id="PWZ52703.1"/>
    </source>
</evidence>
<feature type="region of interest" description="Disordered" evidence="1">
    <location>
        <begin position="1"/>
        <end position="28"/>
    </location>
</feature>
<protein>
    <submittedName>
        <fullName evidence="2">Uncharacterized protein</fullName>
    </submittedName>
</protein>
<evidence type="ECO:0000256" key="1">
    <source>
        <dbReference type="SAM" id="MobiDB-lite"/>
    </source>
</evidence>
<gene>
    <name evidence="2" type="ORF">Zm00014a_025631</name>
</gene>
<dbReference type="Proteomes" id="UP000251960">
    <property type="component" value="Chromosome 1"/>
</dbReference>
<feature type="compositionally biased region" description="Polar residues" evidence="1">
    <location>
        <begin position="69"/>
        <end position="79"/>
    </location>
</feature>
<comment type="caution">
    <text evidence="2">The sequence shown here is derived from an EMBL/GenBank/DDBJ whole genome shotgun (WGS) entry which is preliminary data.</text>
</comment>
<dbReference type="AlphaFoldDB" id="A0A317Y363"/>
<accession>A0A317Y363</accession>